<dbReference type="SUPFAM" id="SSF53901">
    <property type="entry name" value="Thiolase-like"/>
    <property type="match status" value="2"/>
</dbReference>
<evidence type="ECO:0000256" key="1">
    <source>
        <dbReference type="ARBA" id="ARBA00005194"/>
    </source>
</evidence>
<evidence type="ECO:0000256" key="8">
    <source>
        <dbReference type="ARBA" id="ARBA00023098"/>
    </source>
</evidence>
<dbReference type="NCBIfam" id="TIGR03150">
    <property type="entry name" value="fabF"/>
    <property type="match status" value="1"/>
</dbReference>
<evidence type="ECO:0000256" key="11">
    <source>
        <dbReference type="ARBA" id="ARBA00024006"/>
    </source>
</evidence>
<dbReference type="PANTHER" id="PTHR11712">
    <property type="entry name" value="POLYKETIDE SYNTHASE-RELATED"/>
    <property type="match status" value="1"/>
</dbReference>
<name>A0ABV8UR85_9BACL</name>
<dbReference type="Pfam" id="PF00109">
    <property type="entry name" value="ketoacyl-synt"/>
    <property type="match status" value="1"/>
</dbReference>
<keyword evidence="8" id="KW-0443">Lipid metabolism</keyword>
<dbReference type="Gene3D" id="3.40.47.10">
    <property type="match status" value="1"/>
</dbReference>
<reference evidence="18" key="1">
    <citation type="journal article" date="2019" name="Int. J. Syst. Evol. Microbiol.">
        <title>The Global Catalogue of Microorganisms (GCM) 10K type strain sequencing project: providing services to taxonomists for standard genome sequencing and annotation.</title>
        <authorList>
            <consortium name="The Broad Institute Genomics Platform"/>
            <consortium name="The Broad Institute Genome Sequencing Center for Infectious Disease"/>
            <person name="Wu L."/>
            <person name="Ma J."/>
        </authorList>
    </citation>
    <scope>NUCLEOTIDE SEQUENCE [LARGE SCALE GENOMIC DNA]</scope>
    <source>
        <strain evidence="18">CCUG 50353</strain>
    </source>
</reference>
<evidence type="ECO:0000256" key="2">
    <source>
        <dbReference type="ARBA" id="ARBA00008467"/>
    </source>
</evidence>
<dbReference type="PIRSF" id="PIRSF000447">
    <property type="entry name" value="KAS_II"/>
    <property type="match status" value="1"/>
</dbReference>
<dbReference type="RefSeq" id="WP_378139197.1">
    <property type="nucleotide sequence ID" value="NZ_JBHSEF010000008.1"/>
</dbReference>
<evidence type="ECO:0000256" key="14">
    <source>
        <dbReference type="PIRNR" id="PIRNR000447"/>
    </source>
</evidence>
<dbReference type="NCBIfam" id="NF005589">
    <property type="entry name" value="PRK07314.1"/>
    <property type="match status" value="1"/>
</dbReference>
<sequence>MKRRVVITGIGAVTPLGNTAKDTWQAIIEGKSGVGPLTRLDADQFPAKVAAEVKDFSIEQFIEKKEARKMDRFTHYALAASIEAMSDAGLELDEKTALRTGVWIGSGIGGMETYENQFRTFLDKGVRRVSPFFVPMMIPDMASGQVSIHFGAKGINSCTVTACASGTNSIGDAFKVIQRGDADVMITGGAEAPITNMAVAGFCSNTALTTNTDPSTASRPFDQNRDGFVIGEGAGIVILEELEHALARGATIYAEISGYGSTGDAHHITAPAPEGEGAARAMYQAIEDAGLDTEEIGYINAHGTSTPYNDLYETQAIKSVFGDHARKLAVSSTKSMTGHLLGAAGGIEAIFTALALKEGILPPTINIKTPDPECDLDYIPNQARHKDIQVAMSNSLGFGGHNASLVFKKY</sequence>
<dbReference type="NCBIfam" id="NF004970">
    <property type="entry name" value="PRK06333.1"/>
    <property type="match status" value="1"/>
</dbReference>
<keyword evidence="5 14" id="KW-0444">Lipid biosynthesis</keyword>
<dbReference type="Proteomes" id="UP001595733">
    <property type="component" value="Unassembled WGS sequence"/>
</dbReference>
<evidence type="ECO:0000313" key="18">
    <source>
        <dbReference type="Proteomes" id="UP001595733"/>
    </source>
</evidence>
<dbReference type="InterPro" id="IPR014031">
    <property type="entry name" value="Ketoacyl_synth_C"/>
</dbReference>
<dbReference type="InterPro" id="IPR017568">
    <property type="entry name" value="3-oxoacyl-ACP_synth-2"/>
</dbReference>
<accession>A0ABV8UR85</accession>
<dbReference type="PROSITE" id="PS52004">
    <property type="entry name" value="KS3_2"/>
    <property type="match status" value="1"/>
</dbReference>
<dbReference type="Pfam" id="PF02801">
    <property type="entry name" value="Ketoacyl-synt_C"/>
    <property type="match status" value="1"/>
</dbReference>
<protein>
    <recommendedName>
        <fullName evidence="4 14">3-oxoacyl-[acyl-carrier-protein] synthase 2</fullName>
        <ecNumber evidence="3 14">2.3.1.179</ecNumber>
    </recommendedName>
</protein>
<comment type="function">
    <text evidence="11 14">Involved in the type II fatty acid elongation cycle. Catalyzes the elongation of a wide range of acyl-ACP by the addition of two carbons from malonyl-ACP to an acyl acceptor. Can efficiently catalyze the conversion of palmitoleoyl-ACP (cis-hexadec-9-enoyl-ACP) to cis-vaccenoyl-ACP (cis-octadec-11-enoyl-ACP), an essential step in the thermal regulation of fatty acid composition.</text>
</comment>
<evidence type="ECO:0000256" key="7">
    <source>
        <dbReference type="ARBA" id="ARBA00022832"/>
    </source>
</evidence>
<feature type="domain" description="Ketosynthase family 3 (KS3)" evidence="16">
    <location>
        <begin position="2"/>
        <end position="409"/>
    </location>
</feature>
<evidence type="ECO:0000256" key="15">
    <source>
        <dbReference type="RuleBase" id="RU003694"/>
    </source>
</evidence>
<dbReference type="InterPro" id="IPR020841">
    <property type="entry name" value="PKS_Beta-ketoAc_synthase_dom"/>
</dbReference>
<evidence type="ECO:0000256" key="6">
    <source>
        <dbReference type="ARBA" id="ARBA00022679"/>
    </source>
</evidence>
<evidence type="ECO:0000259" key="16">
    <source>
        <dbReference type="PROSITE" id="PS52004"/>
    </source>
</evidence>
<comment type="catalytic activity">
    <reaction evidence="13 14">
        <text>a fatty acyl-[ACP] + malonyl-[ACP] + H(+) = a 3-oxoacyl-[ACP] + holo-[ACP] + CO2</text>
        <dbReference type="Rhea" id="RHEA:22836"/>
        <dbReference type="Rhea" id="RHEA-COMP:9623"/>
        <dbReference type="Rhea" id="RHEA-COMP:9685"/>
        <dbReference type="Rhea" id="RHEA-COMP:9916"/>
        <dbReference type="Rhea" id="RHEA-COMP:14125"/>
        <dbReference type="ChEBI" id="CHEBI:15378"/>
        <dbReference type="ChEBI" id="CHEBI:16526"/>
        <dbReference type="ChEBI" id="CHEBI:64479"/>
        <dbReference type="ChEBI" id="CHEBI:78449"/>
        <dbReference type="ChEBI" id="CHEBI:78776"/>
        <dbReference type="ChEBI" id="CHEBI:138651"/>
    </reaction>
</comment>
<dbReference type="PROSITE" id="PS00606">
    <property type="entry name" value="KS3_1"/>
    <property type="match status" value="1"/>
</dbReference>
<dbReference type="SMART" id="SM00825">
    <property type="entry name" value="PKS_KS"/>
    <property type="match status" value="1"/>
</dbReference>
<comment type="pathway">
    <text evidence="1 14">Lipid metabolism; fatty acid biosynthesis.</text>
</comment>
<comment type="caution">
    <text evidence="17">The sequence shown here is derived from an EMBL/GenBank/DDBJ whole genome shotgun (WGS) entry which is preliminary data.</text>
</comment>
<dbReference type="InterPro" id="IPR000794">
    <property type="entry name" value="Beta-ketoacyl_synthase"/>
</dbReference>
<keyword evidence="10 14" id="KW-0012">Acyltransferase</keyword>
<evidence type="ECO:0000256" key="10">
    <source>
        <dbReference type="ARBA" id="ARBA00023315"/>
    </source>
</evidence>
<evidence type="ECO:0000256" key="13">
    <source>
        <dbReference type="ARBA" id="ARBA00047659"/>
    </source>
</evidence>
<comment type="catalytic activity">
    <reaction evidence="12 14">
        <text>(9Z)-hexadecenoyl-[ACP] + malonyl-[ACP] + H(+) = 3-oxo-(11Z)-octadecenoyl-[ACP] + holo-[ACP] + CO2</text>
        <dbReference type="Rhea" id="RHEA:55040"/>
        <dbReference type="Rhea" id="RHEA-COMP:9623"/>
        <dbReference type="Rhea" id="RHEA-COMP:9685"/>
        <dbReference type="Rhea" id="RHEA-COMP:10800"/>
        <dbReference type="Rhea" id="RHEA-COMP:14074"/>
        <dbReference type="ChEBI" id="CHEBI:15378"/>
        <dbReference type="ChEBI" id="CHEBI:16526"/>
        <dbReference type="ChEBI" id="CHEBI:64479"/>
        <dbReference type="ChEBI" id="CHEBI:78449"/>
        <dbReference type="ChEBI" id="CHEBI:83989"/>
        <dbReference type="ChEBI" id="CHEBI:138538"/>
        <dbReference type="EC" id="2.3.1.179"/>
    </reaction>
</comment>
<keyword evidence="18" id="KW-1185">Reference proteome</keyword>
<keyword evidence="7" id="KW-0276">Fatty acid metabolism</keyword>
<evidence type="ECO:0000256" key="12">
    <source>
        <dbReference type="ARBA" id="ARBA00047318"/>
    </source>
</evidence>
<keyword evidence="6 14" id="KW-0808">Transferase</keyword>
<evidence type="ECO:0000256" key="9">
    <source>
        <dbReference type="ARBA" id="ARBA00023160"/>
    </source>
</evidence>
<dbReference type="GO" id="GO:0004315">
    <property type="term" value="F:3-oxoacyl-[acyl-carrier-protein] synthase activity"/>
    <property type="evidence" value="ECO:0007669"/>
    <property type="project" value="UniProtKB-EC"/>
</dbReference>
<comment type="similarity">
    <text evidence="2 14 15">Belongs to the thiolase-like superfamily. Beta-ketoacyl-ACP synthases family.</text>
</comment>
<evidence type="ECO:0000313" key="17">
    <source>
        <dbReference type="EMBL" id="MFC4353624.1"/>
    </source>
</evidence>
<evidence type="ECO:0000256" key="4">
    <source>
        <dbReference type="ARBA" id="ARBA00014657"/>
    </source>
</evidence>
<dbReference type="PANTHER" id="PTHR11712:SF336">
    <property type="entry name" value="3-OXOACYL-[ACYL-CARRIER-PROTEIN] SYNTHASE, MITOCHONDRIAL"/>
    <property type="match status" value="1"/>
</dbReference>
<evidence type="ECO:0000256" key="3">
    <source>
        <dbReference type="ARBA" id="ARBA00012356"/>
    </source>
</evidence>
<organism evidence="17 18">
    <name type="scientific">Chryseomicrobium palamuruense</name>
    <dbReference type="NCBI Taxonomy" id="682973"/>
    <lineage>
        <taxon>Bacteria</taxon>
        <taxon>Bacillati</taxon>
        <taxon>Bacillota</taxon>
        <taxon>Bacilli</taxon>
        <taxon>Bacillales</taxon>
        <taxon>Caryophanaceae</taxon>
        <taxon>Chryseomicrobium</taxon>
    </lineage>
</organism>
<evidence type="ECO:0000256" key="5">
    <source>
        <dbReference type="ARBA" id="ARBA00022516"/>
    </source>
</evidence>
<gene>
    <name evidence="17" type="primary">fabF</name>
    <name evidence="17" type="ORF">ACFO0S_00925</name>
</gene>
<dbReference type="CDD" id="cd00834">
    <property type="entry name" value="KAS_I_II"/>
    <property type="match status" value="1"/>
</dbReference>
<dbReference type="InterPro" id="IPR014030">
    <property type="entry name" value="Ketoacyl_synth_N"/>
</dbReference>
<dbReference type="EC" id="2.3.1.179" evidence="3 14"/>
<dbReference type="EMBL" id="JBHSEF010000008">
    <property type="protein sequence ID" value="MFC4353624.1"/>
    <property type="molecule type" value="Genomic_DNA"/>
</dbReference>
<keyword evidence="9 14" id="KW-0275">Fatty acid biosynthesis</keyword>
<proteinExistence type="inferred from homology"/>
<dbReference type="InterPro" id="IPR016039">
    <property type="entry name" value="Thiolase-like"/>
</dbReference>
<dbReference type="InterPro" id="IPR018201">
    <property type="entry name" value="Ketoacyl_synth_AS"/>
</dbReference>